<dbReference type="Proteomes" id="UP000000343">
    <property type="component" value="Chromosome"/>
</dbReference>
<protein>
    <submittedName>
        <fullName evidence="2">Helix-turn-helix domain protein</fullName>
    </submittedName>
</protein>
<dbReference type="AlphaFoldDB" id="E8X2I5"/>
<gene>
    <name evidence="2" type="ordered locus">AciX9_2165</name>
</gene>
<dbReference type="GO" id="GO:0003677">
    <property type="term" value="F:DNA binding"/>
    <property type="evidence" value="ECO:0007669"/>
    <property type="project" value="InterPro"/>
</dbReference>
<dbReference type="KEGG" id="acm:AciX9_2165"/>
<dbReference type="CDD" id="cd00093">
    <property type="entry name" value="HTH_XRE"/>
    <property type="match status" value="1"/>
</dbReference>
<dbReference type="PaxDb" id="1198114-AciX9_2165"/>
<dbReference type="SMART" id="SM00530">
    <property type="entry name" value="HTH_XRE"/>
    <property type="match status" value="1"/>
</dbReference>
<dbReference type="Pfam" id="PF01381">
    <property type="entry name" value="HTH_3"/>
    <property type="match status" value="1"/>
</dbReference>
<dbReference type="OrthoDB" id="9796786at2"/>
<dbReference type="HOGENOM" id="CLU_2493544_0_0_0"/>
<feature type="domain" description="HTH cro/C1-type" evidence="1">
    <location>
        <begin position="30"/>
        <end position="64"/>
    </location>
</feature>
<organism evidence="3">
    <name type="scientific">Granulicella tundricola (strain ATCC BAA-1859 / DSM 23138 / MP5ACTX9)</name>
    <dbReference type="NCBI Taxonomy" id="1198114"/>
    <lineage>
        <taxon>Bacteria</taxon>
        <taxon>Pseudomonadati</taxon>
        <taxon>Acidobacteriota</taxon>
        <taxon>Terriglobia</taxon>
        <taxon>Terriglobales</taxon>
        <taxon>Acidobacteriaceae</taxon>
        <taxon>Granulicella</taxon>
    </lineage>
</organism>
<dbReference type="Gene3D" id="1.10.260.40">
    <property type="entry name" value="lambda repressor-like DNA-binding domains"/>
    <property type="match status" value="1"/>
</dbReference>
<dbReference type="SUPFAM" id="SSF47413">
    <property type="entry name" value="lambda repressor-like DNA-binding domains"/>
    <property type="match status" value="1"/>
</dbReference>
<evidence type="ECO:0000313" key="3">
    <source>
        <dbReference type="Proteomes" id="UP000000343"/>
    </source>
</evidence>
<keyword evidence="3" id="KW-1185">Reference proteome</keyword>
<dbReference type="PROSITE" id="PS50943">
    <property type="entry name" value="HTH_CROC1"/>
    <property type="match status" value="1"/>
</dbReference>
<dbReference type="InterPro" id="IPR001387">
    <property type="entry name" value="Cro/C1-type_HTH"/>
</dbReference>
<reference evidence="3" key="1">
    <citation type="submission" date="2011-01" db="EMBL/GenBank/DDBJ databases">
        <title>Complete sequence of chromosome of Acidobacterium sp. MP5ACTX9.</title>
        <authorList>
            <consortium name="US DOE Joint Genome Institute"/>
            <person name="Lucas S."/>
            <person name="Copeland A."/>
            <person name="Lapidus A."/>
            <person name="Cheng J.-F."/>
            <person name="Goodwin L."/>
            <person name="Pitluck S."/>
            <person name="Teshima H."/>
            <person name="Detter J.C."/>
            <person name="Han C."/>
            <person name="Tapia R."/>
            <person name="Land M."/>
            <person name="Hauser L."/>
            <person name="Kyrpides N."/>
            <person name="Ivanova N."/>
            <person name="Ovchinnikova G."/>
            <person name="Pagani I."/>
            <person name="Rawat S.R."/>
            <person name="Mannisto M."/>
            <person name="Haggblom M.M."/>
            <person name="Woyke T."/>
        </authorList>
    </citation>
    <scope>NUCLEOTIDE SEQUENCE [LARGE SCALE GENOMIC DNA]</scope>
    <source>
        <strain evidence="3">MP5ACTX9</strain>
    </source>
</reference>
<dbReference type="RefSeq" id="WP_013580525.1">
    <property type="nucleotide sequence ID" value="NC_015064.1"/>
</dbReference>
<dbReference type="STRING" id="1198114.AciX9_2165"/>
<evidence type="ECO:0000313" key="2">
    <source>
        <dbReference type="EMBL" id="ADW69209.1"/>
    </source>
</evidence>
<name>E8X2I5_GRATM</name>
<accession>E8X2I5</accession>
<dbReference type="InterPro" id="IPR010982">
    <property type="entry name" value="Lambda_DNA-bd_dom_sf"/>
</dbReference>
<proteinExistence type="predicted"/>
<sequence length="86" mass="9305">MVVAKIIGEMLTWARTCAGLKIESLAEGSISVEMLTAWEDGTDKPSQTQAIAIAEKLGISYAMLFMPEVPPSDNPNTLDLRVSTFC</sequence>
<evidence type="ECO:0000259" key="1">
    <source>
        <dbReference type="PROSITE" id="PS50943"/>
    </source>
</evidence>
<dbReference type="EMBL" id="CP002480">
    <property type="protein sequence ID" value="ADW69209.1"/>
    <property type="molecule type" value="Genomic_DNA"/>
</dbReference>